<feature type="non-terminal residue" evidence="2">
    <location>
        <position position="136"/>
    </location>
</feature>
<keyword evidence="3" id="KW-1185">Reference proteome</keyword>
<dbReference type="Proteomes" id="UP001176940">
    <property type="component" value="Unassembled WGS sequence"/>
</dbReference>
<keyword evidence="1" id="KW-0812">Transmembrane</keyword>
<keyword evidence="1" id="KW-1133">Transmembrane helix</keyword>
<dbReference type="EMBL" id="CAUEEQ010040802">
    <property type="protein sequence ID" value="CAJ0955855.1"/>
    <property type="molecule type" value="Genomic_DNA"/>
</dbReference>
<sequence>MLLAMLRSQECIAAITRDHVAVSRDRYIIISRDRYVISSHCRHAFLGPERREEQERRRKKTYEETLGWRKRIPSSKIPKPIILSVCGYLIMHIVQSLFGLFFVYAFVFPIKHGQALQVLKGFGISLLLSDGPMIQF</sequence>
<reference evidence="2" key="1">
    <citation type="submission" date="2023-07" db="EMBL/GenBank/DDBJ databases">
        <authorList>
            <person name="Stuckert A."/>
        </authorList>
    </citation>
    <scope>NUCLEOTIDE SEQUENCE</scope>
</reference>
<evidence type="ECO:0000313" key="2">
    <source>
        <dbReference type="EMBL" id="CAJ0955855.1"/>
    </source>
</evidence>
<protein>
    <submittedName>
        <fullName evidence="2">Uncharacterized protein</fullName>
    </submittedName>
</protein>
<keyword evidence="1" id="KW-0472">Membrane</keyword>
<evidence type="ECO:0000313" key="3">
    <source>
        <dbReference type="Proteomes" id="UP001176940"/>
    </source>
</evidence>
<accession>A0ABN9M4I0</accession>
<proteinExistence type="predicted"/>
<name>A0ABN9M4I0_9NEOB</name>
<dbReference type="InterPro" id="IPR026612">
    <property type="entry name" value="STRA6-like"/>
</dbReference>
<comment type="caution">
    <text evidence="2">The sequence shown here is derived from an EMBL/GenBank/DDBJ whole genome shotgun (WGS) entry which is preliminary data.</text>
</comment>
<gene>
    <name evidence="2" type="ORF">RIMI_LOCUS15280538</name>
</gene>
<feature type="transmembrane region" description="Helical" evidence="1">
    <location>
        <begin position="81"/>
        <end position="107"/>
    </location>
</feature>
<dbReference type="Pfam" id="PF14752">
    <property type="entry name" value="RBP_receptor"/>
    <property type="match status" value="1"/>
</dbReference>
<evidence type="ECO:0000256" key="1">
    <source>
        <dbReference type="SAM" id="Phobius"/>
    </source>
</evidence>
<organism evidence="2 3">
    <name type="scientific">Ranitomeya imitator</name>
    <name type="common">mimic poison frog</name>
    <dbReference type="NCBI Taxonomy" id="111125"/>
    <lineage>
        <taxon>Eukaryota</taxon>
        <taxon>Metazoa</taxon>
        <taxon>Chordata</taxon>
        <taxon>Craniata</taxon>
        <taxon>Vertebrata</taxon>
        <taxon>Euteleostomi</taxon>
        <taxon>Amphibia</taxon>
        <taxon>Batrachia</taxon>
        <taxon>Anura</taxon>
        <taxon>Neobatrachia</taxon>
        <taxon>Hyloidea</taxon>
        <taxon>Dendrobatidae</taxon>
        <taxon>Dendrobatinae</taxon>
        <taxon>Ranitomeya</taxon>
    </lineage>
</organism>